<dbReference type="RefSeq" id="WP_244024063.1">
    <property type="nucleotide sequence ID" value="NZ_JALHLF010000158.1"/>
</dbReference>
<evidence type="ECO:0000313" key="2">
    <source>
        <dbReference type="Proteomes" id="UP001162881"/>
    </source>
</evidence>
<comment type="caution">
    <text evidence="1">The sequence shown here is derived from an EMBL/GenBank/DDBJ whole genome shotgun (WGS) entry which is preliminary data.</text>
</comment>
<organism evidence="1 2">
    <name type="scientific">Novosphingobium organovorum</name>
    <dbReference type="NCBI Taxonomy" id="2930092"/>
    <lineage>
        <taxon>Bacteria</taxon>
        <taxon>Pseudomonadati</taxon>
        <taxon>Pseudomonadota</taxon>
        <taxon>Alphaproteobacteria</taxon>
        <taxon>Sphingomonadales</taxon>
        <taxon>Sphingomonadaceae</taxon>
        <taxon>Novosphingobium</taxon>
    </lineage>
</organism>
<sequence length="70" mass="6859">AGLARCKGDAAAQCRYLADLLTAAAKGGGVLPTAPVPAGLSPAVPVPPGAPIGSSEECWFCGLVPADRID</sequence>
<evidence type="ECO:0000313" key="1">
    <source>
        <dbReference type="EMBL" id="MCJ2184846.1"/>
    </source>
</evidence>
<name>A0ABT0BJ50_9SPHN</name>
<reference evidence="1" key="1">
    <citation type="submission" date="2022-03" db="EMBL/GenBank/DDBJ databases">
        <title>Identification of a novel bacterium isolated from mangrove sediments.</title>
        <authorList>
            <person name="Pan X."/>
        </authorList>
    </citation>
    <scope>NUCLEOTIDE SEQUENCE</scope>
    <source>
        <strain evidence="1">B1949</strain>
    </source>
</reference>
<proteinExistence type="predicted"/>
<dbReference type="EMBL" id="JALHLF010000158">
    <property type="protein sequence ID" value="MCJ2184846.1"/>
    <property type="molecule type" value="Genomic_DNA"/>
</dbReference>
<dbReference type="Proteomes" id="UP001162881">
    <property type="component" value="Unassembled WGS sequence"/>
</dbReference>
<accession>A0ABT0BJ50</accession>
<feature type="non-terminal residue" evidence="1">
    <location>
        <position position="1"/>
    </location>
</feature>
<gene>
    <name evidence="1" type="ORF">MTR62_19440</name>
</gene>
<keyword evidence="2" id="KW-1185">Reference proteome</keyword>
<protein>
    <submittedName>
        <fullName evidence="1">Uncharacterized protein</fullName>
    </submittedName>
</protein>